<dbReference type="Gene3D" id="3.60.15.10">
    <property type="entry name" value="Ribonuclease Z/Hydroxyacylglutathione hydrolase-like"/>
    <property type="match status" value="1"/>
</dbReference>
<dbReference type="SUPFAM" id="SSF56281">
    <property type="entry name" value="Metallo-hydrolase/oxidoreductase"/>
    <property type="match status" value="1"/>
</dbReference>
<dbReference type="InterPro" id="IPR050855">
    <property type="entry name" value="NDM-1-like"/>
</dbReference>
<dbReference type="GeneID" id="94552371"/>
<gene>
    <name evidence="2" type="ORF">G7058_03705</name>
</gene>
<keyword evidence="2" id="KW-0378">Hydrolase</keyword>
<feature type="domain" description="Metallo-beta-lactamase" evidence="1">
    <location>
        <begin position="29"/>
        <end position="227"/>
    </location>
</feature>
<dbReference type="Proteomes" id="UP000501830">
    <property type="component" value="Chromosome"/>
</dbReference>
<reference evidence="2 3" key="1">
    <citation type="journal article" date="2017" name="Int. J. Syst. Evol. Microbiol.">
        <title>Jeotgalibaca porci sp. nov. and Jeotgalibaca arthritidis sp. nov., isolated from pigs, and emended description of the genus Jeotgalibaca.</title>
        <authorList>
            <person name="Zamora L."/>
            <person name="Perez-Sancho M."/>
            <person name="Dominguez L."/>
            <person name="Fernandez-Garayzabal J.F."/>
            <person name="Vela A.I."/>
        </authorList>
    </citation>
    <scope>NUCLEOTIDE SEQUENCE [LARGE SCALE GENOMIC DNA]</scope>
    <source>
        <strain evidence="2 3">CCUG 69148</strain>
    </source>
</reference>
<dbReference type="RefSeq" id="WP_166062291.1">
    <property type="nucleotide sequence ID" value="NZ_CP049889.1"/>
</dbReference>
<organism evidence="2 3">
    <name type="scientific">Jeotgalibaca porci</name>
    <dbReference type="NCBI Taxonomy" id="1868793"/>
    <lineage>
        <taxon>Bacteria</taxon>
        <taxon>Bacillati</taxon>
        <taxon>Bacillota</taxon>
        <taxon>Bacilli</taxon>
        <taxon>Lactobacillales</taxon>
        <taxon>Carnobacteriaceae</taxon>
        <taxon>Jeotgalibaca</taxon>
    </lineage>
</organism>
<dbReference type="EMBL" id="CP049889">
    <property type="protein sequence ID" value="QIK51239.1"/>
    <property type="molecule type" value="Genomic_DNA"/>
</dbReference>
<dbReference type="InterPro" id="IPR036866">
    <property type="entry name" value="RibonucZ/Hydroxyglut_hydro"/>
</dbReference>
<dbReference type="PANTHER" id="PTHR42951:SF22">
    <property type="entry name" value="METALLO BETA-LACTAMASE SUPERFAMILY LIPOPROTEIN"/>
    <property type="match status" value="1"/>
</dbReference>
<dbReference type="Pfam" id="PF00753">
    <property type="entry name" value="Lactamase_B"/>
    <property type="match status" value="1"/>
</dbReference>
<dbReference type="InterPro" id="IPR001279">
    <property type="entry name" value="Metallo-B-lactamas"/>
</dbReference>
<keyword evidence="3" id="KW-1185">Reference proteome</keyword>
<dbReference type="SMART" id="SM00849">
    <property type="entry name" value="Lactamase_B"/>
    <property type="match status" value="1"/>
</dbReference>
<evidence type="ECO:0000313" key="3">
    <source>
        <dbReference type="Proteomes" id="UP000501830"/>
    </source>
</evidence>
<dbReference type="PANTHER" id="PTHR42951">
    <property type="entry name" value="METALLO-BETA-LACTAMASE DOMAIN-CONTAINING"/>
    <property type="match status" value="1"/>
</dbReference>
<evidence type="ECO:0000259" key="1">
    <source>
        <dbReference type="SMART" id="SM00849"/>
    </source>
</evidence>
<sequence>MAVDTKPKIAKKITQINENTWHISDYFLDNYYVAVGDEYAALIDTGAGIGTIIDDVRKITHKPIKVLLTHGHLDHLGGMYAFEEAYMHPDDDHLYREHYPSVAMRKWYIETRTPIRFPGEGHVEALLEQLPEEKDLSLFPYKPIKEGDTIDLGNRVLEVFETPGHSPGHVSYLDRTNRLLFSGDTINDSIIIFNKEGGNRKDLEIYQKSIQKLWDLSDAYDTLLVGHETPTMDKAVVKDYLELSTGILDGTLKGNYEEIGFRKGEVIRQNGIELWYKCDA</sequence>
<dbReference type="KEGG" id="jpo:G7058_03705"/>
<dbReference type="AlphaFoldDB" id="A0A6G7WGA7"/>
<dbReference type="GO" id="GO:0016787">
    <property type="term" value="F:hydrolase activity"/>
    <property type="evidence" value="ECO:0007669"/>
    <property type="project" value="UniProtKB-KW"/>
</dbReference>
<proteinExistence type="predicted"/>
<evidence type="ECO:0000313" key="2">
    <source>
        <dbReference type="EMBL" id="QIK51239.1"/>
    </source>
</evidence>
<protein>
    <submittedName>
        <fullName evidence="2">MBL fold metallo-hydrolase</fullName>
    </submittedName>
</protein>
<accession>A0A6G7WGA7</accession>
<name>A0A6G7WGA7_9LACT</name>